<reference evidence="2 3" key="1">
    <citation type="journal article" date="2019" name="Sci. Rep.">
        <title>A high-quality genome of Eragrostis curvula grass provides insights into Poaceae evolution and supports new strategies to enhance forage quality.</title>
        <authorList>
            <person name="Carballo J."/>
            <person name="Santos B.A.C.M."/>
            <person name="Zappacosta D."/>
            <person name="Garbus I."/>
            <person name="Selva J.P."/>
            <person name="Gallo C.A."/>
            <person name="Diaz A."/>
            <person name="Albertini E."/>
            <person name="Caccamo M."/>
            <person name="Echenique V."/>
        </authorList>
    </citation>
    <scope>NUCLEOTIDE SEQUENCE [LARGE SCALE GENOMIC DNA]</scope>
    <source>
        <strain evidence="3">cv. Victoria</strain>
        <tissue evidence="2">Leaf</tissue>
    </source>
</reference>
<feature type="non-terminal residue" evidence="2">
    <location>
        <position position="1"/>
    </location>
</feature>
<proteinExistence type="predicted"/>
<accession>A0A5J9UWL7</accession>
<feature type="region of interest" description="Disordered" evidence="1">
    <location>
        <begin position="51"/>
        <end position="79"/>
    </location>
</feature>
<evidence type="ECO:0000313" key="2">
    <source>
        <dbReference type="EMBL" id="TVU28282.1"/>
    </source>
</evidence>
<name>A0A5J9UWL7_9POAL</name>
<protein>
    <submittedName>
        <fullName evidence="2">Uncharacterized protein</fullName>
    </submittedName>
</protein>
<dbReference type="Gramene" id="TVU28282">
    <property type="protein sequence ID" value="TVU28282"/>
    <property type="gene ID" value="EJB05_19793"/>
</dbReference>
<evidence type="ECO:0000313" key="3">
    <source>
        <dbReference type="Proteomes" id="UP000324897"/>
    </source>
</evidence>
<comment type="caution">
    <text evidence="2">The sequence shown here is derived from an EMBL/GenBank/DDBJ whole genome shotgun (WGS) entry which is preliminary data.</text>
</comment>
<organism evidence="2 3">
    <name type="scientific">Eragrostis curvula</name>
    <name type="common">weeping love grass</name>
    <dbReference type="NCBI Taxonomy" id="38414"/>
    <lineage>
        <taxon>Eukaryota</taxon>
        <taxon>Viridiplantae</taxon>
        <taxon>Streptophyta</taxon>
        <taxon>Embryophyta</taxon>
        <taxon>Tracheophyta</taxon>
        <taxon>Spermatophyta</taxon>
        <taxon>Magnoliopsida</taxon>
        <taxon>Liliopsida</taxon>
        <taxon>Poales</taxon>
        <taxon>Poaceae</taxon>
        <taxon>PACMAD clade</taxon>
        <taxon>Chloridoideae</taxon>
        <taxon>Eragrostideae</taxon>
        <taxon>Eragrostidinae</taxon>
        <taxon>Eragrostis</taxon>
    </lineage>
</organism>
<sequence>KITINKQKKPAHPFLRCLPPLLVATTSPLWPPAPTKSGDLDAIACLFRRAQGKRAEPEEGLPRGDPSDLDSSYSRCGRG</sequence>
<evidence type="ECO:0000256" key="1">
    <source>
        <dbReference type="SAM" id="MobiDB-lite"/>
    </source>
</evidence>
<feature type="non-terminal residue" evidence="2">
    <location>
        <position position="79"/>
    </location>
</feature>
<feature type="compositionally biased region" description="Polar residues" evidence="1">
    <location>
        <begin position="69"/>
        <end position="79"/>
    </location>
</feature>
<gene>
    <name evidence="2" type="ORF">EJB05_19793</name>
</gene>
<dbReference type="AlphaFoldDB" id="A0A5J9UWL7"/>
<feature type="compositionally biased region" description="Basic and acidic residues" evidence="1">
    <location>
        <begin position="53"/>
        <end position="66"/>
    </location>
</feature>
<dbReference type="EMBL" id="RWGY01000011">
    <property type="protein sequence ID" value="TVU28282.1"/>
    <property type="molecule type" value="Genomic_DNA"/>
</dbReference>
<keyword evidence="3" id="KW-1185">Reference proteome</keyword>
<dbReference type="Proteomes" id="UP000324897">
    <property type="component" value="Chromosome 1"/>
</dbReference>